<name>A0A428RCV7_9HYPO</name>
<organism evidence="1 2">
    <name type="scientific">Fusarium floridanum</name>
    <dbReference type="NCBI Taxonomy" id="1325733"/>
    <lineage>
        <taxon>Eukaryota</taxon>
        <taxon>Fungi</taxon>
        <taxon>Dikarya</taxon>
        <taxon>Ascomycota</taxon>
        <taxon>Pezizomycotina</taxon>
        <taxon>Sordariomycetes</taxon>
        <taxon>Hypocreomycetidae</taxon>
        <taxon>Hypocreales</taxon>
        <taxon>Nectriaceae</taxon>
        <taxon>Fusarium</taxon>
        <taxon>Fusarium solani species complex</taxon>
    </lineage>
</organism>
<reference evidence="1 2" key="1">
    <citation type="submission" date="2017-06" db="EMBL/GenBank/DDBJ databases">
        <title>Comparative genomic analysis of Ambrosia Fusariam Clade fungi.</title>
        <authorList>
            <person name="Stajich J.E."/>
            <person name="Carrillo J."/>
            <person name="Kijimoto T."/>
            <person name="Eskalen A."/>
            <person name="O'Donnell K."/>
            <person name="Kasson M."/>
        </authorList>
    </citation>
    <scope>NUCLEOTIDE SEQUENCE [LARGE SCALE GENOMIC DNA]</scope>
    <source>
        <strain evidence="1 2">NRRL62606</strain>
    </source>
</reference>
<evidence type="ECO:0000313" key="2">
    <source>
        <dbReference type="Proteomes" id="UP000287972"/>
    </source>
</evidence>
<accession>A0A428RCV7</accession>
<dbReference type="EMBL" id="NKCL01000355">
    <property type="protein sequence ID" value="RSL75341.1"/>
    <property type="molecule type" value="Genomic_DNA"/>
</dbReference>
<evidence type="ECO:0000313" key="1">
    <source>
        <dbReference type="EMBL" id="RSL75341.1"/>
    </source>
</evidence>
<sequence length="353" mass="41009">MPATTPNKEYRGSKHPRYALRKQEFHQLSDIQHKLDKLYKITEFDNDALEKISIVRGTCFNIDDDDPIDLDPRFFLPGPVENMEYGIDVLDKAQGLCRRRWPQLEPIRNHQIRKETQKLADPEVHPNQRYNYLRAIYEANMREAALLAVFCQEAAKVDSSWATHGYIHGRKAPYSERIWFSTDDDQPFRDFWTSGEYYRWKHGAGTFDCHNPNVPHAVATVYDSSRPLHQGMLRSELRVAVGLLREQIRRTRVYVDHYIYPVLVVSFHGRFSARITQAYFQNGKVVIRPSRLIDLHTPTMSTEVGLVIRWLNSRAVGETRLPIPEAEQFDDPVPTEVEVADVKGMSTETIDVR</sequence>
<keyword evidence="2" id="KW-1185">Reference proteome</keyword>
<proteinExistence type="predicted"/>
<dbReference type="AlphaFoldDB" id="A0A428RCV7"/>
<gene>
    <name evidence="1" type="ORF">CEP51_010954</name>
</gene>
<comment type="caution">
    <text evidence="1">The sequence shown here is derived from an EMBL/GenBank/DDBJ whole genome shotgun (WGS) entry which is preliminary data.</text>
</comment>
<dbReference type="Proteomes" id="UP000287972">
    <property type="component" value="Unassembled WGS sequence"/>
</dbReference>
<protein>
    <submittedName>
        <fullName evidence="1">Uncharacterized protein</fullName>
    </submittedName>
</protein>